<dbReference type="Proteomes" id="UP001176940">
    <property type="component" value="Unassembled WGS sequence"/>
</dbReference>
<evidence type="ECO:0000313" key="1">
    <source>
        <dbReference type="EMBL" id="CAJ0936375.1"/>
    </source>
</evidence>
<evidence type="ECO:0000313" key="2">
    <source>
        <dbReference type="Proteomes" id="UP001176940"/>
    </source>
</evidence>
<sequence>MRDTDVYLTSGKGVRRMQHVAFFEASIMCNHPHADDCDGVRQNNALLSMVTQAYARTCSIRMFTFNEFVLEVIHHLLIASPIKGSVDTARSLLSGLCECEHQPDILSAAPVLSALGPAGAILVLPLDYRLYLTVGNSRSSQVEVNLHRVVSLKLLRRKDEGPQRDRKPEIDNDTLIQLVQERTALWDSP</sequence>
<accession>A0ABN9L947</accession>
<name>A0ABN9L947_9NEOB</name>
<keyword evidence="2" id="KW-1185">Reference proteome</keyword>
<reference evidence="1" key="1">
    <citation type="submission" date="2023-07" db="EMBL/GenBank/DDBJ databases">
        <authorList>
            <person name="Stuckert A."/>
        </authorList>
    </citation>
    <scope>NUCLEOTIDE SEQUENCE</scope>
</reference>
<gene>
    <name evidence="1" type="ORF">RIMI_LOCUS6722754</name>
</gene>
<protein>
    <submittedName>
        <fullName evidence="1">Uncharacterized protein</fullName>
    </submittedName>
</protein>
<dbReference type="EMBL" id="CAUEEQ010012281">
    <property type="protein sequence ID" value="CAJ0936375.1"/>
    <property type="molecule type" value="Genomic_DNA"/>
</dbReference>
<organism evidence="1 2">
    <name type="scientific">Ranitomeya imitator</name>
    <name type="common">mimic poison frog</name>
    <dbReference type="NCBI Taxonomy" id="111125"/>
    <lineage>
        <taxon>Eukaryota</taxon>
        <taxon>Metazoa</taxon>
        <taxon>Chordata</taxon>
        <taxon>Craniata</taxon>
        <taxon>Vertebrata</taxon>
        <taxon>Euteleostomi</taxon>
        <taxon>Amphibia</taxon>
        <taxon>Batrachia</taxon>
        <taxon>Anura</taxon>
        <taxon>Neobatrachia</taxon>
        <taxon>Hyloidea</taxon>
        <taxon>Dendrobatidae</taxon>
        <taxon>Dendrobatinae</taxon>
        <taxon>Ranitomeya</taxon>
    </lineage>
</organism>
<comment type="caution">
    <text evidence="1">The sequence shown here is derived from an EMBL/GenBank/DDBJ whole genome shotgun (WGS) entry which is preliminary data.</text>
</comment>
<proteinExistence type="predicted"/>